<feature type="region of interest" description="Disordered" evidence="1">
    <location>
        <begin position="92"/>
        <end position="164"/>
    </location>
</feature>
<feature type="compositionally biased region" description="Low complexity" evidence="1">
    <location>
        <begin position="101"/>
        <end position="110"/>
    </location>
</feature>
<name>A0A7W7LWE2_9ACTN</name>
<keyword evidence="4" id="KW-1185">Reference proteome</keyword>
<feature type="compositionally biased region" description="Pro residues" evidence="1">
    <location>
        <begin position="25"/>
        <end position="49"/>
    </location>
</feature>
<keyword evidence="2" id="KW-0472">Membrane</keyword>
<evidence type="ECO:0000313" key="3">
    <source>
        <dbReference type="EMBL" id="MBB4897434.1"/>
    </source>
</evidence>
<dbReference type="EMBL" id="JACHJI010000002">
    <property type="protein sequence ID" value="MBB4897434.1"/>
    <property type="molecule type" value="Genomic_DNA"/>
</dbReference>
<protein>
    <recommendedName>
        <fullName evidence="5">Serine/arginine repetitive matrix protein 2</fullName>
    </recommendedName>
</protein>
<keyword evidence="2" id="KW-0812">Transmembrane</keyword>
<evidence type="ECO:0000313" key="4">
    <source>
        <dbReference type="Proteomes" id="UP000579523"/>
    </source>
</evidence>
<gene>
    <name evidence="3" type="ORF">FHS37_001461</name>
</gene>
<sequence>MPPDVSHSAPTLTGIQWPGAGPAPAQRPSPVPWSVPEPPHGPSHPPGVPVPAGADPRGAGRRRVWSVVGGATAVGVIAGLVLTLVLRDGEDPDGRADDKAASTSASQTPGPSAPGPQGPSTPGSPVERSPAEGAAPPSTPTGGLPAGHESYADPEGFTIARPTGWTRTTVPSKYGIDVVHYRSPDGERRLQVFEVSEATPGESHGLFLSDAVAKAPGFTELSLESLDDGDFTGSRLEYLVDSIEGEPDVGTWHVVDERFVAADGRLYAVAAYGAEADGREDERELLRTALGHFCPPYTTCGTDAGIG</sequence>
<evidence type="ECO:0000256" key="2">
    <source>
        <dbReference type="SAM" id="Phobius"/>
    </source>
</evidence>
<dbReference type="Proteomes" id="UP000579523">
    <property type="component" value="Unassembled WGS sequence"/>
</dbReference>
<feature type="transmembrane region" description="Helical" evidence="2">
    <location>
        <begin position="64"/>
        <end position="86"/>
    </location>
</feature>
<dbReference type="AlphaFoldDB" id="A0A7W7LWE2"/>
<evidence type="ECO:0000256" key="1">
    <source>
        <dbReference type="SAM" id="MobiDB-lite"/>
    </source>
</evidence>
<dbReference type="RefSeq" id="WP_229889794.1">
    <property type="nucleotide sequence ID" value="NZ_BMTK01000004.1"/>
</dbReference>
<proteinExistence type="predicted"/>
<keyword evidence="2" id="KW-1133">Transmembrane helix</keyword>
<organism evidence="3 4">
    <name type="scientific">Streptomyces griseomycini</name>
    <dbReference type="NCBI Taxonomy" id="66895"/>
    <lineage>
        <taxon>Bacteria</taxon>
        <taxon>Bacillati</taxon>
        <taxon>Actinomycetota</taxon>
        <taxon>Actinomycetes</taxon>
        <taxon>Kitasatosporales</taxon>
        <taxon>Streptomycetaceae</taxon>
        <taxon>Streptomyces</taxon>
    </lineage>
</organism>
<accession>A0A7W7LWE2</accession>
<comment type="caution">
    <text evidence="3">The sequence shown here is derived from an EMBL/GenBank/DDBJ whole genome shotgun (WGS) entry which is preliminary data.</text>
</comment>
<evidence type="ECO:0008006" key="5">
    <source>
        <dbReference type="Google" id="ProtNLM"/>
    </source>
</evidence>
<feature type="region of interest" description="Disordered" evidence="1">
    <location>
        <begin position="1"/>
        <end position="59"/>
    </location>
</feature>
<reference evidence="3 4" key="1">
    <citation type="submission" date="2020-08" db="EMBL/GenBank/DDBJ databases">
        <title>Genomic Encyclopedia of Type Strains, Phase III (KMG-III): the genomes of soil and plant-associated and newly described type strains.</title>
        <authorList>
            <person name="Whitman W."/>
        </authorList>
    </citation>
    <scope>NUCLEOTIDE SEQUENCE [LARGE SCALE GENOMIC DNA]</scope>
    <source>
        <strain evidence="3 4">CECT 3273</strain>
    </source>
</reference>